<evidence type="ECO:0000256" key="3">
    <source>
        <dbReference type="ARBA" id="ARBA00022777"/>
    </source>
</evidence>
<reference evidence="5" key="2">
    <citation type="journal article" date="2021" name="PeerJ">
        <title>Extensive microbial diversity within the chicken gut microbiome revealed by metagenomics and culture.</title>
        <authorList>
            <person name="Gilroy R."/>
            <person name="Ravi A."/>
            <person name="Getino M."/>
            <person name="Pursley I."/>
            <person name="Horton D.L."/>
            <person name="Alikhan N.F."/>
            <person name="Baker D."/>
            <person name="Gharbi K."/>
            <person name="Hall N."/>
            <person name="Watson M."/>
            <person name="Adriaenssens E.M."/>
            <person name="Foster-Nyarko E."/>
            <person name="Jarju S."/>
            <person name="Secka A."/>
            <person name="Antonio M."/>
            <person name="Oren A."/>
            <person name="Chaudhuri R.R."/>
            <person name="La Ragione R."/>
            <person name="Hildebrand F."/>
            <person name="Pallen M.J."/>
        </authorList>
    </citation>
    <scope>NUCLEOTIDE SEQUENCE</scope>
    <source>
        <strain evidence="5">ChiSjej4B22-8148</strain>
    </source>
</reference>
<dbReference type="PANTHER" id="PTHR21599:SF0">
    <property type="entry name" value="GLYCERATE KINASE"/>
    <property type="match status" value="1"/>
</dbReference>
<keyword evidence="2 4" id="KW-0808">Transferase</keyword>
<dbReference type="GO" id="GO:0008887">
    <property type="term" value="F:glycerate kinase activity"/>
    <property type="evidence" value="ECO:0007669"/>
    <property type="project" value="UniProtKB-UniRule"/>
</dbReference>
<dbReference type="Pfam" id="PF02595">
    <property type="entry name" value="Gly_kinase"/>
    <property type="match status" value="1"/>
</dbReference>
<dbReference type="Gene3D" id="3.90.1510.10">
    <property type="entry name" value="Glycerate kinase, domain 2"/>
    <property type="match status" value="1"/>
</dbReference>
<dbReference type="InterPro" id="IPR018197">
    <property type="entry name" value="Glycerate_kinase_RE-like"/>
</dbReference>
<dbReference type="PIRSF" id="PIRSF006078">
    <property type="entry name" value="GlxK"/>
    <property type="match status" value="1"/>
</dbReference>
<gene>
    <name evidence="5" type="ORF">IAB31_00645</name>
</gene>
<reference evidence="5" key="1">
    <citation type="submission" date="2020-10" db="EMBL/GenBank/DDBJ databases">
        <authorList>
            <person name="Gilroy R."/>
        </authorList>
    </citation>
    <scope>NUCLEOTIDE SEQUENCE</scope>
    <source>
        <strain evidence="5">ChiSjej4B22-8148</strain>
    </source>
</reference>
<dbReference type="SUPFAM" id="SSF110738">
    <property type="entry name" value="Glycerate kinase I"/>
    <property type="match status" value="1"/>
</dbReference>
<dbReference type="Proteomes" id="UP000886757">
    <property type="component" value="Unassembled WGS sequence"/>
</dbReference>
<evidence type="ECO:0000313" key="5">
    <source>
        <dbReference type="EMBL" id="HIR12414.1"/>
    </source>
</evidence>
<keyword evidence="3 4" id="KW-0418">Kinase</keyword>
<name>A0A9D1ABL8_9FIRM</name>
<evidence type="ECO:0000256" key="4">
    <source>
        <dbReference type="PIRNR" id="PIRNR006078"/>
    </source>
</evidence>
<evidence type="ECO:0000313" key="6">
    <source>
        <dbReference type="Proteomes" id="UP000886757"/>
    </source>
</evidence>
<evidence type="ECO:0000256" key="2">
    <source>
        <dbReference type="ARBA" id="ARBA00022679"/>
    </source>
</evidence>
<dbReference type="NCBIfam" id="TIGR00045">
    <property type="entry name" value="glycerate kinase"/>
    <property type="match status" value="1"/>
</dbReference>
<dbReference type="EMBL" id="DVGK01000008">
    <property type="protein sequence ID" value="HIR12414.1"/>
    <property type="molecule type" value="Genomic_DNA"/>
</dbReference>
<dbReference type="GO" id="GO:0031388">
    <property type="term" value="P:organic acid phosphorylation"/>
    <property type="evidence" value="ECO:0007669"/>
    <property type="project" value="UniProtKB-UniRule"/>
</dbReference>
<evidence type="ECO:0000256" key="1">
    <source>
        <dbReference type="ARBA" id="ARBA00006284"/>
    </source>
</evidence>
<dbReference type="InterPro" id="IPR018193">
    <property type="entry name" value="Glyc_kinase_flavodox-like_fold"/>
</dbReference>
<dbReference type="Gene3D" id="3.40.50.10350">
    <property type="entry name" value="Glycerate kinase, domain 1"/>
    <property type="match status" value="1"/>
</dbReference>
<organism evidence="5 6">
    <name type="scientific">Candidatus Choladousia intestinavium</name>
    <dbReference type="NCBI Taxonomy" id="2840727"/>
    <lineage>
        <taxon>Bacteria</taxon>
        <taxon>Bacillati</taxon>
        <taxon>Bacillota</taxon>
        <taxon>Clostridia</taxon>
        <taxon>Lachnospirales</taxon>
        <taxon>Lachnospiraceae</taxon>
        <taxon>Lachnospiraceae incertae sedis</taxon>
        <taxon>Candidatus Choladousia</taxon>
    </lineage>
</organism>
<proteinExistence type="inferred from homology"/>
<dbReference type="InterPro" id="IPR036129">
    <property type="entry name" value="Glycerate_kinase_sf"/>
</dbReference>
<dbReference type="PANTHER" id="PTHR21599">
    <property type="entry name" value="GLYCERATE KINASE"/>
    <property type="match status" value="1"/>
</dbReference>
<dbReference type="AlphaFoldDB" id="A0A9D1ABL8"/>
<comment type="similarity">
    <text evidence="1 4">Belongs to the glycerate kinase type-1 family.</text>
</comment>
<comment type="caution">
    <text evidence="5">The sequence shown here is derived from an EMBL/GenBank/DDBJ whole genome shotgun (WGS) entry which is preliminary data.</text>
</comment>
<accession>A0A9D1ABL8</accession>
<sequence>MKIVISIDSFKGSLTSMEAGEAFRDGSIKAAPDADVVVKPLADGGEGTAEALVEGMGGVWIRTEVSGPQKERREISYGWFPENRLAVMEMAAAAGLTLLPEGERNALYTTTYGVGEMIRDALERGARQFLLGIGGSATNDCGLGMMTALGIKFLDAGGKEAGITGEDTGRVRKIDCSGLIPQLRECRFQVACDVTNVLCGSQGATYVYGPQKGIPSDQLSFMDDCHKNFARCTEEAVGEDFSCRPGAGAAGGLGLSLMAFLGAELLPGAELVMRTLGIEKEIAGADLVITGEGRIDGQTSMGKGPMGIARIARKYRVPVIGIGGSVTKEAETAMEPEMDALFSVLREPLTLKEAMEPERAKENLRRTGEQIVRMVRTFENGSRRRSEITK</sequence>
<protein>
    <submittedName>
        <fullName evidence="5">Glycerate kinase</fullName>
    </submittedName>
</protein>
<dbReference type="InterPro" id="IPR004381">
    <property type="entry name" value="Glycerate_kinase"/>
</dbReference>